<dbReference type="AlphaFoldDB" id="A0A3M9Y4A2"/>
<dbReference type="GeneID" id="39604415"/>
<proteinExistence type="predicted"/>
<reference evidence="2 3" key="1">
    <citation type="submission" date="2018-10" db="EMBL/GenBank/DDBJ databases">
        <title>Genome sequence of Verticillium nonalfalfae VnAa140.</title>
        <authorList>
            <person name="Stajich J.E."/>
            <person name="Kasson M.T."/>
        </authorList>
    </citation>
    <scope>NUCLEOTIDE SEQUENCE [LARGE SCALE GENOMIC DNA]</scope>
    <source>
        <strain evidence="2 3">VnAa140</strain>
    </source>
</reference>
<evidence type="ECO:0000313" key="2">
    <source>
        <dbReference type="EMBL" id="RNJ54268.1"/>
    </source>
</evidence>
<accession>A0A3M9Y4A2</accession>
<name>A0A3M9Y4A2_9PEZI</name>
<dbReference type="Proteomes" id="UP000267145">
    <property type="component" value="Unassembled WGS sequence"/>
</dbReference>
<feature type="compositionally biased region" description="Low complexity" evidence="1">
    <location>
        <begin position="105"/>
        <end position="123"/>
    </location>
</feature>
<feature type="region of interest" description="Disordered" evidence="1">
    <location>
        <begin position="84"/>
        <end position="123"/>
    </location>
</feature>
<feature type="region of interest" description="Disordered" evidence="1">
    <location>
        <begin position="13"/>
        <end position="43"/>
    </location>
</feature>
<dbReference type="EMBL" id="RBVV01000110">
    <property type="protein sequence ID" value="RNJ54268.1"/>
    <property type="molecule type" value="Genomic_DNA"/>
</dbReference>
<sequence length="236" mass="24386">MTIVACTSSAGVDVKDPATPSLTGRKIDDSPKVDSNSLPEVDWRERSYPETAYSSIPEVASVLQQARAILPATAAISRDSCASLGHPRQGTYPRGSSKPSSLAQTAPSTSHAVASSSSARHPSPTSSVYLASLLRGPTLLSSAALLQDDNGTACSSAVPYAAPGRAPCDQAFELSAGFAYRWRGCGQLPTYVAWAVGGEADETRLGVCGDVPPAARWDCGAGQTLAAEWLCGPATM</sequence>
<comment type="caution">
    <text evidence="2">The sequence shown here is derived from an EMBL/GenBank/DDBJ whole genome shotgun (WGS) entry which is preliminary data.</text>
</comment>
<keyword evidence="3" id="KW-1185">Reference proteome</keyword>
<protein>
    <submittedName>
        <fullName evidence="2">Uncharacterized protein</fullName>
    </submittedName>
</protein>
<evidence type="ECO:0000313" key="3">
    <source>
        <dbReference type="Proteomes" id="UP000267145"/>
    </source>
</evidence>
<evidence type="ECO:0000256" key="1">
    <source>
        <dbReference type="SAM" id="MobiDB-lite"/>
    </source>
</evidence>
<gene>
    <name evidence="2" type="ORF">D7B24_000726</name>
</gene>
<organism evidence="2 3">
    <name type="scientific">Verticillium nonalfalfae</name>
    <dbReference type="NCBI Taxonomy" id="1051616"/>
    <lineage>
        <taxon>Eukaryota</taxon>
        <taxon>Fungi</taxon>
        <taxon>Dikarya</taxon>
        <taxon>Ascomycota</taxon>
        <taxon>Pezizomycotina</taxon>
        <taxon>Sordariomycetes</taxon>
        <taxon>Hypocreomycetidae</taxon>
        <taxon>Glomerellales</taxon>
        <taxon>Plectosphaerellaceae</taxon>
        <taxon>Verticillium</taxon>
    </lineage>
</organism>
<dbReference type="RefSeq" id="XP_028492426.1">
    <property type="nucleotide sequence ID" value="XM_028634978.1"/>
</dbReference>